<reference evidence="3 4" key="1">
    <citation type="submission" date="2024-10" db="EMBL/GenBank/DDBJ databases">
        <title>Updated reference genomes for cyclostephanoid diatoms.</title>
        <authorList>
            <person name="Roberts W.R."/>
            <person name="Alverson A.J."/>
        </authorList>
    </citation>
    <scope>NUCLEOTIDE SEQUENCE [LARGE SCALE GENOMIC DNA]</scope>
    <source>
        <strain evidence="3 4">AJA232-27</strain>
    </source>
</reference>
<proteinExistence type="predicted"/>
<accession>A0ABD3MPP4</accession>
<gene>
    <name evidence="3" type="ORF">ACHAWU_003994</name>
</gene>
<evidence type="ECO:0000256" key="1">
    <source>
        <dbReference type="SAM" id="MobiDB-lite"/>
    </source>
</evidence>
<keyword evidence="2" id="KW-0812">Transmembrane</keyword>
<feature type="region of interest" description="Disordered" evidence="1">
    <location>
        <begin position="1"/>
        <end position="30"/>
    </location>
</feature>
<dbReference type="EMBL" id="JALLBG020000108">
    <property type="protein sequence ID" value="KAL3764182.1"/>
    <property type="molecule type" value="Genomic_DNA"/>
</dbReference>
<evidence type="ECO:0000256" key="2">
    <source>
        <dbReference type="SAM" id="Phobius"/>
    </source>
</evidence>
<keyword evidence="2" id="KW-1133">Transmembrane helix</keyword>
<feature type="transmembrane region" description="Helical" evidence="2">
    <location>
        <begin position="76"/>
        <end position="96"/>
    </location>
</feature>
<feature type="compositionally biased region" description="Polar residues" evidence="1">
    <location>
        <begin position="1"/>
        <end position="13"/>
    </location>
</feature>
<dbReference type="AlphaFoldDB" id="A0ABD3MPP4"/>
<keyword evidence="4" id="KW-1185">Reference proteome</keyword>
<dbReference type="Proteomes" id="UP001530293">
    <property type="component" value="Unassembled WGS sequence"/>
</dbReference>
<name>A0ABD3MPP4_9STRA</name>
<sequence>MVGGNLTNRSSRYASAPAPNNGVRHGLGSSRLQLQPQTSAYLDAHADDMTVKSNSGLLPPPRYVLPCFRCRSKKSAAMVLIASAAILISVCSAIIASRTLSTSSPASPSGHFYLPSSKEWGADRERRKKGRQTRRNADFPTDFDLGVKDVNYTEYESHLLNFLFSLRAAGIKSSVLPLNNNEPLGQDMGIYSNLGCSVFNDLNSYQHRFNSTAFDKDEMQQLWSSHFSTVLQASRHADDVTYLHEKWTATILKSLSPYSILDHLSDNAKIMRPHDIERISGILVRRILGLLQNGGKATMHNMPPPLRIAVFGGPTAEGKGCHRANVAMPHGSSITNPAFCAFPYRLEHFLNAMLLPPTVLMQLRRTLGGMESTDSTVSREEVRLVEVINFGGEGTGSEYSTTVVRNRMYPPFLNSTSSGYGGGSPDLVIDAYGIDGYGDTEEKTSIYDEVGHSLPKGCLAVNQKPPPVIIRAVLKEDDSPMTVVLGDAVDDVEEGEQSLPDTHKSKTPQILTGGAFGMAGHVATSWALAFNLASHAINHCRSIIDSPPVQQITPTRRRNNTAFLACDNGIDPPCTFSFLAGPKGTAPRPSAIASILMPYIVENTGWLPESDMTTGFSRKTGLVGKGVGSRMTLLFRGISRPIRRLDVITLRSTSPAWKDGAAKFVLVTGGDVSHGSEAAEASSKVAKEFSFEISAELITETWNGEDRHISYHYGVDLIKEESVAHLGTDALLRIELTKGSRFKILGIMLFIFIGKRTGYIQYIL</sequence>
<organism evidence="3 4">
    <name type="scientific">Discostella pseudostelligera</name>
    <dbReference type="NCBI Taxonomy" id="259834"/>
    <lineage>
        <taxon>Eukaryota</taxon>
        <taxon>Sar</taxon>
        <taxon>Stramenopiles</taxon>
        <taxon>Ochrophyta</taxon>
        <taxon>Bacillariophyta</taxon>
        <taxon>Coscinodiscophyceae</taxon>
        <taxon>Thalassiosirophycidae</taxon>
        <taxon>Stephanodiscales</taxon>
        <taxon>Stephanodiscaceae</taxon>
        <taxon>Discostella</taxon>
    </lineage>
</organism>
<comment type="caution">
    <text evidence="3">The sequence shown here is derived from an EMBL/GenBank/DDBJ whole genome shotgun (WGS) entry which is preliminary data.</text>
</comment>
<keyword evidence="2" id="KW-0472">Membrane</keyword>
<evidence type="ECO:0000313" key="3">
    <source>
        <dbReference type="EMBL" id="KAL3764182.1"/>
    </source>
</evidence>
<evidence type="ECO:0000313" key="4">
    <source>
        <dbReference type="Proteomes" id="UP001530293"/>
    </source>
</evidence>
<feature type="region of interest" description="Disordered" evidence="1">
    <location>
        <begin position="115"/>
        <end position="135"/>
    </location>
</feature>
<protein>
    <submittedName>
        <fullName evidence="3">Uncharacterized protein</fullName>
    </submittedName>
</protein>